<proteinExistence type="predicted"/>
<reference evidence="3 4" key="1">
    <citation type="journal article" date="2018" name="ISME J.">
        <title>Endosymbiont genomes yield clues of tubeworm success.</title>
        <authorList>
            <person name="Li Y."/>
            <person name="Liles M.R."/>
            <person name="Halanych K.M."/>
        </authorList>
    </citation>
    <scope>NUCLEOTIDE SEQUENCE [LARGE SCALE GENOMIC DNA]</scope>
    <source>
        <strain evidence="3">A1462</strain>
    </source>
</reference>
<dbReference type="Pfam" id="PF06518">
    <property type="entry name" value="DUF1104"/>
    <property type="match status" value="1"/>
</dbReference>
<dbReference type="InterPro" id="IPR038310">
    <property type="entry name" value="DUF1104_sf"/>
</dbReference>
<dbReference type="Proteomes" id="UP000254771">
    <property type="component" value="Unassembled WGS sequence"/>
</dbReference>
<feature type="compositionally biased region" description="Low complexity" evidence="1">
    <location>
        <begin position="99"/>
        <end position="117"/>
    </location>
</feature>
<dbReference type="Gene3D" id="1.20.120.1430">
    <property type="entry name" value="HP0721 helical bundle"/>
    <property type="match status" value="1"/>
</dbReference>
<name>A0A370DPX8_9GAMM</name>
<keyword evidence="2" id="KW-0732">Signal</keyword>
<sequence>MKKSLNTMAGIVVLTIGSISVEAADYADMSNEELVQMRSQVREQSYEDREGYRTEMQNRMQSMDSEERSLFRQMNETGEQGEGSGKMNRYGQGGGNGSGNKYRYGQGSSQDSSQAYGSGYGSRSGGGSGGGRGRGH</sequence>
<dbReference type="AlphaFoldDB" id="A0A370DPX8"/>
<feature type="compositionally biased region" description="Gly residues" evidence="1">
    <location>
        <begin position="118"/>
        <end position="136"/>
    </location>
</feature>
<dbReference type="InterPro" id="IPR009488">
    <property type="entry name" value="DUF1104"/>
</dbReference>
<feature type="compositionally biased region" description="Basic and acidic residues" evidence="1">
    <location>
        <begin position="40"/>
        <end position="53"/>
    </location>
</feature>
<accession>A0A370DPX8</accession>
<evidence type="ECO:0000313" key="3">
    <source>
        <dbReference type="EMBL" id="RDH86357.1"/>
    </source>
</evidence>
<organism evidence="3 4">
    <name type="scientific">endosymbiont of Escarpia spicata</name>
    <dbReference type="NCBI Taxonomy" id="2200908"/>
    <lineage>
        <taxon>Bacteria</taxon>
        <taxon>Pseudomonadati</taxon>
        <taxon>Pseudomonadota</taxon>
        <taxon>Gammaproteobacteria</taxon>
        <taxon>sulfur-oxidizing symbionts</taxon>
    </lineage>
</organism>
<evidence type="ECO:0008006" key="5">
    <source>
        <dbReference type="Google" id="ProtNLM"/>
    </source>
</evidence>
<gene>
    <name evidence="3" type="ORF">DIZ78_09300</name>
</gene>
<evidence type="ECO:0000256" key="2">
    <source>
        <dbReference type="SAM" id="SignalP"/>
    </source>
</evidence>
<evidence type="ECO:0000256" key="1">
    <source>
        <dbReference type="SAM" id="MobiDB-lite"/>
    </source>
</evidence>
<feature type="region of interest" description="Disordered" evidence="1">
    <location>
        <begin position="39"/>
        <end position="136"/>
    </location>
</feature>
<evidence type="ECO:0000313" key="4">
    <source>
        <dbReference type="Proteomes" id="UP000254771"/>
    </source>
</evidence>
<protein>
    <recommendedName>
        <fullName evidence="5">DUF1104 domain-containing protein</fullName>
    </recommendedName>
</protein>
<dbReference type="EMBL" id="QFXE01000010">
    <property type="protein sequence ID" value="RDH86357.1"/>
    <property type="molecule type" value="Genomic_DNA"/>
</dbReference>
<feature type="chain" id="PRO_5016795624" description="DUF1104 domain-containing protein" evidence="2">
    <location>
        <begin position="24"/>
        <end position="136"/>
    </location>
</feature>
<comment type="caution">
    <text evidence="3">The sequence shown here is derived from an EMBL/GenBank/DDBJ whole genome shotgun (WGS) entry which is preliminary data.</text>
</comment>
<feature type="signal peptide" evidence="2">
    <location>
        <begin position="1"/>
        <end position="23"/>
    </location>
</feature>
<keyword evidence="4" id="KW-1185">Reference proteome</keyword>